<dbReference type="PANTHER" id="PTHR35936">
    <property type="entry name" value="MEMBRANE-BOUND LYTIC MUREIN TRANSGLYCOSYLASE F"/>
    <property type="match status" value="1"/>
</dbReference>
<protein>
    <submittedName>
        <fullName evidence="5">Amino acid ABC transporter substrate-binding protein</fullName>
    </submittedName>
</protein>
<dbReference type="AlphaFoldDB" id="N6WXF7"/>
<proteinExistence type="inferred from homology"/>
<feature type="chain" id="PRO_5004127372" evidence="3">
    <location>
        <begin position="27"/>
        <end position="276"/>
    </location>
</feature>
<feature type="domain" description="Solute-binding protein family 3/N-terminal" evidence="4">
    <location>
        <begin position="60"/>
        <end position="255"/>
    </location>
</feature>
<dbReference type="RefSeq" id="WP_004580018.1">
    <property type="nucleotide sequence ID" value="NZ_AP028878.1"/>
</dbReference>
<dbReference type="Pfam" id="PF00497">
    <property type="entry name" value="SBP_bac_3"/>
    <property type="match status" value="1"/>
</dbReference>
<dbReference type="SUPFAM" id="SSF53850">
    <property type="entry name" value="Periplasmic binding protein-like II"/>
    <property type="match status" value="1"/>
</dbReference>
<evidence type="ECO:0000256" key="1">
    <source>
        <dbReference type="ARBA" id="ARBA00010333"/>
    </source>
</evidence>
<dbReference type="eggNOG" id="COG0834">
    <property type="taxonomic scope" value="Bacteria"/>
</dbReference>
<keyword evidence="6" id="KW-1185">Reference proteome</keyword>
<comment type="caution">
    <text evidence="5">The sequence shown here is derived from an EMBL/GenBank/DDBJ whole genome shotgun (WGS) entry which is preliminary data.</text>
</comment>
<reference evidence="5 6" key="1">
    <citation type="journal article" date="2013" name="Genome Announc.">
        <title>Genome Sequence of the Polycyclic Aromatic Hydrocarbon-Degrading Bacterium Strain Marinobacter nanhaiticus D15-8WT.</title>
        <authorList>
            <person name="Cui Z."/>
            <person name="Gao W."/>
            <person name="Li Q."/>
            <person name="Xu G."/>
            <person name="Zheng L."/>
        </authorList>
    </citation>
    <scope>NUCLEOTIDE SEQUENCE [LARGE SCALE GENOMIC DNA]</scope>
    <source>
        <strain evidence="5 6">D15-8W</strain>
    </source>
</reference>
<comment type="similarity">
    <text evidence="1">Belongs to the bacterial solute-binding protein 3 family.</text>
</comment>
<evidence type="ECO:0000313" key="5">
    <source>
        <dbReference type="EMBL" id="ENO15727.1"/>
    </source>
</evidence>
<gene>
    <name evidence="5" type="ORF">J057_10261</name>
</gene>
<name>N6WXF7_9GAMM</name>
<evidence type="ECO:0000256" key="2">
    <source>
        <dbReference type="ARBA" id="ARBA00022729"/>
    </source>
</evidence>
<dbReference type="PATRIC" id="fig|626887.3.peg.2057"/>
<accession>N6WXF7</accession>
<organism evidence="5 6">
    <name type="scientific">Marinobacter nanhaiticus D15-8W</name>
    <dbReference type="NCBI Taxonomy" id="626887"/>
    <lineage>
        <taxon>Bacteria</taxon>
        <taxon>Pseudomonadati</taxon>
        <taxon>Pseudomonadota</taxon>
        <taxon>Gammaproteobacteria</taxon>
        <taxon>Pseudomonadales</taxon>
        <taxon>Marinobacteraceae</taxon>
        <taxon>Marinobacter</taxon>
    </lineage>
</organism>
<dbReference type="PANTHER" id="PTHR35936:SF25">
    <property type="entry name" value="ABC TRANSPORTER SUBSTRATE-BINDING PROTEIN"/>
    <property type="match status" value="1"/>
</dbReference>
<keyword evidence="2 3" id="KW-0732">Signal</keyword>
<sequence>MSCYKTVCSSLLVALASLCLSTHALAEPPTASTSIVRIATGDWQPYVDSSKPDFGPLGHVIKTVFERAGYSVEFNVYPWTRNAQFVATGDQDAMMPYYCSEARSLRYLCSTPIVDGEQVFFHRRGLDFSWDDMTDLKPFTIGATLGYFYGQSFEMAEQSGRISVKRIAEDRGNLKLLMHGRIDLYPQDRAVGYGMVRAVLPRNQWREITHHPRPLHSKALHLLFSRATGRGEELLQVFDRELTSMRESGELEELLRPIYADQRAVRGEGGASGAME</sequence>
<dbReference type="EMBL" id="APLQ01000011">
    <property type="protein sequence ID" value="ENO15727.1"/>
    <property type="molecule type" value="Genomic_DNA"/>
</dbReference>
<dbReference type="Proteomes" id="UP000013165">
    <property type="component" value="Unassembled WGS sequence"/>
</dbReference>
<dbReference type="STRING" id="626887.J057_10261"/>
<dbReference type="OrthoDB" id="5296159at2"/>
<dbReference type="Gene3D" id="3.40.190.10">
    <property type="entry name" value="Periplasmic binding protein-like II"/>
    <property type="match status" value="2"/>
</dbReference>
<evidence type="ECO:0000259" key="4">
    <source>
        <dbReference type="Pfam" id="PF00497"/>
    </source>
</evidence>
<evidence type="ECO:0000313" key="6">
    <source>
        <dbReference type="Proteomes" id="UP000013165"/>
    </source>
</evidence>
<evidence type="ECO:0000256" key="3">
    <source>
        <dbReference type="SAM" id="SignalP"/>
    </source>
</evidence>
<dbReference type="InterPro" id="IPR001638">
    <property type="entry name" value="Solute-binding_3/MltF_N"/>
</dbReference>
<dbReference type="HOGENOM" id="CLU_064076_3_0_6"/>
<feature type="signal peptide" evidence="3">
    <location>
        <begin position="1"/>
        <end position="26"/>
    </location>
</feature>